<dbReference type="PANTHER" id="PTHR23501:SF191">
    <property type="entry name" value="VACUOLAR BASIC AMINO ACID TRANSPORTER 4"/>
    <property type="match status" value="1"/>
</dbReference>
<feature type="transmembrane region" description="Helical" evidence="6">
    <location>
        <begin position="152"/>
        <end position="173"/>
    </location>
</feature>
<dbReference type="PROSITE" id="PS50850">
    <property type="entry name" value="MFS"/>
    <property type="match status" value="1"/>
</dbReference>
<feature type="transmembrane region" description="Helical" evidence="6">
    <location>
        <begin position="415"/>
        <end position="438"/>
    </location>
</feature>
<gene>
    <name evidence="8" type="ORF">O0I10_002741</name>
</gene>
<feature type="transmembrane region" description="Helical" evidence="6">
    <location>
        <begin position="384"/>
        <end position="403"/>
    </location>
</feature>
<sequence length="562" mass="61540">MSGTTANNHLDHRYDIQEKDEGTIDNSKLESDISSDFDDSQHDLITMSKEVNSHSRGRTWLIVIGLQLAMVLVSIDNTVLTTAMPKIISDLQSMALYSWAVTSYIATSNAFQPIFSKLSDIFGRKYIINFGIAMFFIGSLLCGFAKSMAWLIVARAIQGIGAGAVYIIVADIAPLHKRPLYQGAIQMCATAGSICGPFIGGSLTDYINWHAIFFINIPLCIIIFSLISTFMHIPIEKHDWRKKLLLIDYFGSILILCSSIAFTLALALGSQDHGWGKPIVIVLFVMTGIFLALLWFVECKVAVEPILPPRIFTQGRTMLCIIVIQFIFGGGVGSFAYYMPLFFQVVRDSSAMMSGLPLIPMQLAAIATTLIVGWLVSRTRLNKAPLLVGTLLFTTLYGLVQLFDADTPWSQVYGTIFVGGVGNGCISGLAIVTGQSALKDQKDTAVATGLLSYVTMMGVGVSVPAGSALLNAMLIQKLPEFVPMDYVTRIYNSPEYIHHGLPPRYVEGAIKAYVNAFRALWGMMMGVAAITVVSALLIKQWSLPTNNVEEPKVDVEKVQQEL</sequence>
<keyword evidence="9" id="KW-1185">Reference proteome</keyword>
<organism evidence="8 9">
    <name type="scientific">Lichtheimia ornata</name>
    <dbReference type="NCBI Taxonomy" id="688661"/>
    <lineage>
        <taxon>Eukaryota</taxon>
        <taxon>Fungi</taxon>
        <taxon>Fungi incertae sedis</taxon>
        <taxon>Mucoromycota</taxon>
        <taxon>Mucoromycotina</taxon>
        <taxon>Mucoromycetes</taxon>
        <taxon>Mucorales</taxon>
        <taxon>Lichtheimiaceae</taxon>
        <taxon>Lichtheimia</taxon>
    </lineage>
</organism>
<evidence type="ECO:0000256" key="5">
    <source>
        <dbReference type="ARBA" id="ARBA00023136"/>
    </source>
</evidence>
<dbReference type="EMBL" id="JARTCD010000008">
    <property type="protein sequence ID" value="KAJ8661475.1"/>
    <property type="molecule type" value="Genomic_DNA"/>
</dbReference>
<evidence type="ECO:0000259" key="7">
    <source>
        <dbReference type="PROSITE" id="PS50850"/>
    </source>
</evidence>
<comment type="caution">
    <text evidence="8">The sequence shown here is derived from an EMBL/GenBank/DDBJ whole genome shotgun (WGS) entry which is preliminary data.</text>
</comment>
<dbReference type="GO" id="GO:0022857">
    <property type="term" value="F:transmembrane transporter activity"/>
    <property type="evidence" value="ECO:0007669"/>
    <property type="project" value="InterPro"/>
</dbReference>
<feature type="transmembrane region" description="Helical" evidence="6">
    <location>
        <begin position="318"/>
        <end position="339"/>
    </location>
</feature>
<dbReference type="Pfam" id="PF07690">
    <property type="entry name" value="MFS_1"/>
    <property type="match status" value="1"/>
</dbReference>
<protein>
    <recommendedName>
        <fullName evidence="7">Major facilitator superfamily (MFS) profile domain-containing protein</fullName>
    </recommendedName>
</protein>
<evidence type="ECO:0000313" key="8">
    <source>
        <dbReference type="EMBL" id="KAJ8661475.1"/>
    </source>
</evidence>
<dbReference type="Gene3D" id="1.20.1250.20">
    <property type="entry name" value="MFS general substrate transporter like domains"/>
    <property type="match status" value="1"/>
</dbReference>
<feature type="transmembrane region" description="Helical" evidence="6">
    <location>
        <begin position="95"/>
        <end position="115"/>
    </location>
</feature>
<comment type="subcellular location">
    <subcellularLocation>
        <location evidence="1">Endomembrane system</location>
        <topology evidence="1">Multi-pass membrane protein</topology>
    </subcellularLocation>
</comment>
<keyword evidence="5 6" id="KW-0472">Membrane</keyword>
<dbReference type="GO" id="GO:0012505">
    <property type="term" value="C:endomembrane system"/>
    <property type="evidence" value="ECO:0007669"/>
    <property type="project" value="UniProtKB-SubCell"/>
</dbReference>
<accession>A0AAD7Y0H0</accession>
<feature type="domain" description="Major facilitator superfamily (MFS) profile" evidence="7">
    <location>
        <begin position="62"/>
        <end position="546"/>
    </location>
</feature>
<feature type="transmembrane region" description="Helical" evidence="6">
    <location>
        <begin position="519"/>
        <end position="538"/>
    </location>
</feature>
<evidence type="ECO:0000313" key="9">
    <source>
        <dbReference type="Proteomes" id="UP001234581"/>
    </source>
</evidence>
<name>A0AAD7Y0H0_9FUNG</name>
<dbReference type="SUPFAM" id="SSF103473">
    <property type="entry name" value="MFS general substrate transporter"/>
    <property type="match status" value="2"/>
</dbReference>
<dbReference type="Gene3D" id="1.20.1720.10">
    <property type="entry name" value="Multidrug resistance protein D"/>
    <property type="match status" value="1"/>
</dbReference>
<evidence type="ECO:0000256" key="1">
    <source>
        <dbReference type="ARBA" id="ARBA00004127"/>
    </source>
</evidence>
<feature type="transmembrane region" description="Helical" evidence="6">
    <location>
        <begin position="211"/>
        <end position="233"/>
    </location>
</feature>
<feature type="transmembrane region" description="Helical" evidence="6">
    <location>
        <begin position="245"/>
        <end position="267"/>
    </location>
</feature>
<feature type="transmembrane region" description="Helical" evidence="6">
    <location>
        <begin position="450"/>
        <end position="475"/>
    </location>
</feature>
<proteinExistence type="predicted"/>
<feature type="transmembrane region" description="Helical" evidence="6">
    <location>
        <begin position="127"/>
        <end position="146"/>
    </location>
</feature>
<keyword evidence="3 6" id="KW-0812">Transmembrane</keyword>
<reference evidence="8 9" key="1">
    <citation type="submission" date="2023-03" db="EMBL/GenBank/DDBJ databases">
        <title>Genome sequence of Lichtheimia ornata CBS 291.66.</title>
        <authorList>
            <person name="Mohabir J.T."/>
            <person name="Shea T.P."/>
            <person name="Kurbessoian T."/>
            <person name="Berby B."/>
            <person name="Fontaine J."/>
            <person name="Livny J."/>
            <person name="Gnirke A."/>
            <person name="Stajich J.E."/>
            <person name="Cuomo C.A."/>
        </authorList>
    </citation>
    <scope>NUCLEOTIDE SEQUENCE [LARGE SCALE GENOMIC DNA]</scope>
    <source>
        <strain evidence="8">CBS 291.66</strain>
    </source>
</reference>
<dbReference type="RefSeq" id="XP_058346388.1">
    <property type="nucleotide sequence ID" value="XM_058482821.1"/>
</dbReference>
<dbReference type="AlphaFoldDB" id="A0AAD7Y0H0"/>
<feature type="transmembrane region" description="Helical" evidence="6">
    <location>
        <begin position="57"/>
        <end position="75"/>
    </location>
</feature>
<feature type="transmembrane region" description="Helical" evidence="6">
    <location>
        <begin position="279"/>
        <end position="297"/>
    </location>
</feature>
<dbReference type="Proteomes" id="UP001234581">
    <property type="component" value="Unassembled WGS sequence"/>
</dbReference>
<dbReference type="InterPro" id="IPR011701">
    <property type="entry name" value="MFS"/>
</dbReference>
<evidence type="ECO:0000256" key="2">
    <source>
        <dbReference type="ARBA" id="ARBA00022448"/>
    </source>
</evidence>
<evidence type="ECO:0000256" key="3">
    <source>
        <dbReference type="ARBA" id="ARBA00022692"/>
    </source>
</evidence>
<keyword evidence="4 6" id="KW-1133">Transmembrane helix</keyword>
<dbReference type="GO" id="GO:0005886">
    <property type="term" value="C:plasma membrane"/>
    <property type="evidence" value="ECO:0007669"/>
    <property type="project" value="TreeGrafter"/>
</dbReference>
<dbReference type="InterPro" id="IPR020846">
    <property type="entry name" value="MFS_dom"/>
</dbReference>
<feature type="transmembrane region" description="Helical" evidence="6">
    <location>
        <begin position="359"/>
        <end position="377"/>
    </location>
</feature>
<evidence type="ECO:0000256" key="6">
    <source>
        <dbReference type="SAM" id="Phobius"/>
    </source>
</evidence>
<dbReference type="InterPro" id="IPR036259">
    <property type="entry name" value="MFS_trans_sf"/>
</dbReference>
<dbReference type="CDD" id="cd17502">
    <property type="entry name" value="MFS_Azr1_MDR_like"/>
    <property type="match status" value="1"/>
</dbReference>
<dbReference type="PANTHER" id="PTHR23501">
    <property type="entry name" value="MAJOR FACILITATOR SUPERFAMILY"/>
    <property type="match status" value="1"/>
</dbReference>
<dbReference type="GeneID" id="83210157"/>
<keyword evidence="2" id="KW-0813">Transport</keyword>
<evidence type="ECO:0000256" key="4">
    <source>
        <dbReference type="ARBA" id="ARBA00022989"/>
    </source>
</evidence>